<accession>A0A7Y8VR43</accession>
<protein>
    <submittedName>
        <fullName evidence="8">Chromate transporter</fullName>
    </submittedName>
</protein>
<dbReference type="Pfam" id="PF02417">
    <property type="entry name" value="Chromate_transp"/>
    <property type="match status" value="1"/>
</dbReference>
<dbReference type="EMBL" id="JABXYR010000001">
    <property type="protein sequence ID" value="NWO23068.1"/>
    <property type="molecule type" value="Genomic_DNA"/>
</dbReference>
<keyword evidence="9" id="KW-1185">Reference proteome</keyword>
<evidence type="ECO:0000256" key="1">
    <source>
        <dbReference type="ARBA" id="ARBA00004651"/>
    </source>
</evidence>
<keyword evidence="6 7" id="KW-0472">Membrane</keyword>
<dbReference type="AlphaFoldDB" id="A0A7Y8VR43"/>
<feature type="transmembrane region" description="Helical" evidence="7">
    <location>
        <begin position="7"/>
        <end position="30"/>
    </location>
</feature>
<dbReference type="InterPro" id="IPR052518">
    <property type="entry name" value="CHR_Transporter"/>
</dbReference>
<dbReference type="PANTHER" id="PTHR43663">
    <property type="entry name" value="CHROMATE TRANSPORT PROTEIN-RELATED"/>
    <property type="match status" value="1"/>
</dbReference>
<evidence type="ECO:0000313" key="9">
    <source>
        <dbReference type="Proteomes" id="UP000526307"/>
    </source>
</evidence>
<dbReference type="InterPro" id="IPR003370">
    <property type="entry name" value="Chromate_transpt"/>
</dbReference>
<keyword evidence="3" id="KW-1003">Cell membrane</keyword>
<evidence type="ECO:0000256" key="3">
    <source>
        <dbReference type="ARBA" id="ARBA00022475"/>
    </source>
</evidence>
<proteinExistence type="inferred from homology"/>
<keyword evidence="4 7" id="KW-0812">Transmembrane</keyword>
<feature type="transmembrane region" description="Helical" evidence="7">
    <location>
        <begin position="179"/>
        <end position="196"/>
    </location>
</feature>
<comment type="caution">
    <text evidence="8">The sequence shown here is derived from an EMBL/GenBank/DDBJ whole genome shotgun (WGS) entry which is preliminary data.</text>
</comment>
<organism evidence="8 9">
    <name type="scientific">Mogibacterium timidum</name>
    <dbReference type="NCBI Taxonomy" id="35519"/>
    <lineage>
        <taxon>Bacteria</taxon>
        <taxon>Bacillati</taxon>
        <taxon>Bacillota</taxon>
        <taxon>Clostridia</taxon>
        <taxon>Peptostreptococcales</taxon>
        <taxon>Anaerovoracaceae</taxon>
        <taxon>Mogibacterium</taxon>
    </lineage>
</organism>
<feature type="transmembrane region" description="Helical" evidence="7">
    <location>
        <begin position="119"/>
        <end position="138"/>
    </location>
</feature>
<dbReference type="GO" id="GO:0005886">
    <property type="term" value="C:plasma membrane"/>
    <property type="evidence" value="ECO:0007669"/>
    <property type="project" value="UniProtKB-SubCell"/>
</dbReference>
<sequence length="197" mass="20497">MMLLVKLYYAFFKIGLFGFGGGLAIIRLIYDSIREFANMSQEQFANIVAIAQVTPGPIAVNSATYVGYEVGGYFGAVLATLGVATPAFIIIAIVAGAVNRYKESLAVKGALEGIRPATVGLIAGSVFTIGEAAVMPTHSLGGNFAVLSDLSITVCGIRIDTIAVILVGLTILLIQKFKVNPMLVLVIIGCIGAVIGV</sequence>
<comment type="subcellular location">
    <subcellularLocation>
        <location evidence="1">Cell membrane</location>
        <topology evidence="1">Multi-pass membrane protein</topology>
    </subcellularLocation>
</comment>
<name>A0A7Y8VR43_9FIRM</name>
<evidence type="ECO:0000256" key="7">
    <source>
        <dbReference type="SAM" id="Phobius"/>
    </source>
</evidence>
<evidence type="ECO:0000256" key="5">
    <source>
        <dbReference type="ARBA" id="ARBA00022989"/>
    </source>
</evidence>
<comment type="similarity">
    <text evidence="2">Belongs to the chromate ion transporter (CHR) (TC 2.A.51) family.</text>
</comment>
<dbReference type="PANTHER" id="PTHR43663:SF1">
    <property type="entry name" value="CHROMATE TRANSPORTER"/>
    <property type="match status" value="1"/>
</dbReference>
<gene>
    <name evidence="8" type="ORF">HW270_03095</name>
</gene>
<feature type="transmembrane region" description="Helical" evidence="7">
    <location>
        <begin position="73"/>
        <end position="98"/>
    </location>
</feature>
<dbReference type="Proteomes" id="UP000526307">
    <property type="component" value="Unassembled WGS sequence"/>
</dbReference>
<reference evidence="8 9" key="1">
    <citation type="submission" date="2020-06" db="EMBL/GenBank/DDBJ databases">
        <title>Mogibacterium timidum strain W9173 genomic sequence.</title>
        <authorList>
            <person name="Wade W.G."/>
            <person name="Johnston C.D."/>
            <person name="Chen T."/>
            <person name="Dewhirst F.E."/>
        </authorList>
    </citation>
    <scope>NUCLEOTIDE SEQUENCE [LARGE SCALE GENOMIC DNA]</scope>
    <source>
        <strain evidence="8 9">W9173</strain>
    </source>
</reference>
<evidence type="ECO:0000256" key="6">
    <source>
        <dbReference type="ARBA" id="ARBA00023136"/>
    </source>
</evidence>
<dbReference type="GO" id="GO:0015109">
    <property type="term" value="F:chromate transmembrane transporter activity"/>
    <property type="evidence" value="ECO:0007669"/>
    <property type="project" value="InterPro"/>
</dbReference>
<feature type="transmembrane region" description="Helical" evidence="7">
    <location>
        <begin position="150"/>
        <end position="172"/>
    </location>
</feature>
<evidence type="ECO:0000313" key="8">
    <source>
        <dbReference type="EMBL" id="NWO23068.1"/>
    </source>
</evidence>
<evidence type="ECO:0000256" key="4">
    <source>
        <dbReference type="ARBA" id="ARBA00022692"/>
    </source>
</evidence>
<evidence type="ECO:0000256" key="2">
    <source>
        <dbReference type="ARBA" id="ARBA00005262"/>
    </source>
</evidence>
<keyword evidence="5 7" id="KW-1133">Transmembrane helix</keyword>